<dbReference type="Pfam" id="PF14279">
    <property type="entry name" value="HNH_5"/>
    <property type="match status" value="1"/>
</dbReference>
<dbReference type="PANTHER" id="PTHR33877:SF2">
    <property type="entry name" value="OS07G0170200 PROTEIN"/>
    <property type="match status" value="1"/>
</dbReference>
<dbReference type="InterPro" id="IPR052892">
    <property type="entry name" value="NA-targeting_endonuclease"/>
</dbReference>
<proteinExistence type="predicted"/>
<dbReference type="InterPro" id="IPR003615">
    <property type="entry name" value="HNH_nuc"/>
</dbReference>
<keyword evidence="2" id="KW-0378">Hydrolase</keyword>
<gene>
    <name evidence="2" type="ORF">HYZ11_06735</name>
</gene>
<organism evidence="2 3">
    <name type="scientific">Tectimicrobiota bacterium</name>
    <dbReference type="NCBI Taxonomy" id="2528274"/>
    <lineage>
        <taxon>Bacteria</taxon>
        <taxon>Pseudomonadati</taxon>
        <taxon>Nitrospinota/Tectimicrobiota group</taxon>
        <taxon>Candidatus Tectimicrobiota</taxon>
    </lineage>
</organism>
<dbReference type="Proteomes" id="UP000782312">
    <property type="component" value="Unassembled WGS sequence"/>
</dbReference>
<dbReference type="SMART" id="SM00507">
    <property type="entry name" value="HNHc"/>
    <property type="match status" value="1"/>
</dbReference>
<protein>
    <submittedName>
        <fullName evidence="2">HNH endonuclease</fullName>
    </submittedName>
</protein>
<dbReference type="EMBL" id="JACPUR010000017">
    <property type="protein sequence ID" value="MBI3127283.1"/>
    <property type="molecule type" value="Genomic_DNA"/>
</dbReference>
<dbReference type="CDD" id="cd00085">
    <property type="entry name" value="HNHc"/>
    <property type="match status" value="1"/>
</dbReference>
<comment type="caution">
    <text evidence="2">The sequence shown here is derived from an EMBL/GenBank/DDBJ whole genome shotgun (WGS) entry which is preliminary data.</text>
</comment>
<accession>A0A932HYB4</accession>
<dbReference type="AlphaFoldDB" id="A0A932HYB4"/>
<dbReference type="PANTHER" id="PTHR33877">
    <property type="entry name" value="SLL1193 PROTEIN"/>
    <property type="match status" value="1"/>
</dbReference>
<evidence type="ECO:0000313" key="2">
    <source>
        <dbReference type="EMBL" id="MBI3127283.1"/>
    </source>
</evidence>
<evidence type="ECO:0000259" key="1">
    <source>
        <dbReference type="SMART" id="SM00507"/>
    </source>
</evidence>
<dbReference type="GO" id="GO:0004519">
    <property type="term" value="F:endonuclease activity"/>
    <property type="evidence" value="ECO:0007669"/>
    <property type="project" value="UniProtKB-KW"/>
</dbReference>
<reference evidence="2" key="1">
    <citation type="submission" date="2020-07" db="EMBL/GenBank/DDBJ databases">
        <title>Huge and variable diversity of episymbiotic CPR bacteria and DPANN archaea in groundwater ecosystems.</title>
        <authorList>
            <person name="He C.Y."/>
            <person name="Keren R."/>
            <person name="Whittaker M."/>
            <person name="Farag I.F."/>
            <person name="Doudna J."/>
            <person name="Cate J.H.D."/>
            <person name="Banfield J.F."/>
        </authorList>
    </citation>
    <scope>NUCLEOTIDE SEQUENCE</scope>
    <source>
        <strain evidence="2">NC_groundwater_763_Ag_S-0.2um_68_21</strain>
    </source>
</reference>
<keyword evidence="2" id="KW-0540">Nuclease</keyword>
<sequence>MLDGARVLVLNQTYEPIHICNARRAIRMVLLGKAVSIEDDGLLVRSESFQFRLPAVIRLLRFVHIPRTGDIPFSKKNIWRRDNYTCQYCGSMDAVLTVDHVIPRSRGGLSSWENVLCCCRACNARKGDRLPHEAGMTPLRPPRKPRFFHPEAMGPRLNDAVRQHWSKYLRPFEPSR</sequence>
<evidence type="ECO:0000313" key="3">
    <source>
        <dbReference type="Proteomes" id="UP000782312"/>
    </source>
</evidence>
<keyword evidence="2" id="KW-0255">Endonuclease</keyword>
<dbReference type="Gene3D" id="1.10.30.50">
    <property type="match status" value="1"/>
</dbReference>
<dbReference type="InterPro" id="IPR029471">
    <property type="entry name" value="HNH_5"/>
</dbReference>
<feature type="domain" description="HNH nuclease" evidence="1">
    <location>
        <begin position="73"/>
        <end position="124"/>
    </location>
</feature>
<name>A0A932HYB4_UNCTE</name>